<dbReference type="GO" id="GO:0019323">
    <property type="term" value="P:pentose catabolic process"/>
    <property type="evidence" value="ECO:0007669"/>
    <property type="project" value="TreeGrafter"/>
</dbReference>
<comment type="caution">
    <text evidence="4">The sequence shown here is derived from an EMBL/GenBank/DDBJ whole genome shotgun (WGS) entry which is preliminary data.</text>
</comment>
<dbReference type="PANTHER" id="PTHR22789">
    <property type="entry name" value="FUCULOSE PHOSPHATE ALDOLASE"/>
    <property type="match status" value="1"/>
</dbReference>
<dbReference type="AlphaFoldDB" id="A0A2T6B1I8"/>
<accession>A0A2T6B1I8</accession>
<dbReference type="InterPro" id="IPR036409">
    <property type="entry name" value="Aldolase_II/adducin_N_sf"/>
</dbReference>
<feature type="domain" description="Class II aldolase/adducin N-terminal" evidence="3">
    <location>
        <begin position="11"/>
        <end position="183"/>
    </location>
</feature>
<keyword evidence="5" id="KW-1185">Reference proteome</keyword>
<evidence type="ECO:0000259" key="3">
    <source>
        <dbReference type="SMART" id="SM01007"/>
    </source>
</evidence>
<dbReference type="Gene3D" id="3.40.225.10">
    <property type="entry name" value="Class II aldolase/adducin N-terminal domain"/>
    <property type="match status" value="1"/>
</dbReference>
<dbReference type="InterPro" id="IPR050197">
    <property type="entry name" value="Aldolase_class_II_sugar_metab"/>
</dbReference>
<dbReference type="GO" id="GO:0016832">
    <property type="term" value="F:aldehyde-lyase activity"/>
    <property type="evidence" value="ECO:0007669"/>
    <property type="project" value="TreeGrafter"/>
</dbReference>
<dbReference type="SUPFAM" id="SSF53639">
    <property type="entry name" value="AraD/HMP-PK domain-like"/>
    <property type="match status" value="1"/>
</dbReference>
<sequence>MMTAQIETLARTVRIAARALGRAGLVHAYGHCSARIDADHFLVAPSKPLAHVRPGEACTVVPVNGPLPEGVLGEVRLHQRIYALRPEAGGVIRFMSPQAMALAALGRVPAMRHGFGTYFAPRVGLWDDPQLVRDDAKAKGAIAAMGDSRGLLMRGNGAVVAGDSLTEALGLAFYLEDACRIELAALASGLADAPVIGPEAAAERATKAGRIFERMWDYLTEGDPEGAAATGPQGERDD</sequence>
<gene>
    <name evidence="4" type="ORF">C8N34_106114</name>
</gene>
<dbReference type="Proteomes" id="UP000244224">
    <property type="component" value="Unassembled WGS sequence"/>
</dbReference>
<dbReference type="SMART" id="SM01007">
    <property type="entry name" value="Aldolase_II"/>
    <property type="match status" value="1"/>
</dbReference>
<reference evidence="4 5" key="1">
    <citation type="submission" date="2018-04" db="EMBL/GenBank/DDBJ databases">
        <title>Genomic Encyclopedia of Archaeal and Bacterial Type Strains, Phase II (KMG-II): from individual species to whole genera.</title>
        <authorList>
            <person name="Goeker M."/>
        </authorList>
    </citation>
    <scope>NUCLEOTIDE SEQUENCE [LARGE SCALE GENOMIC DNA]</scope>
    <source>
        <strain evidence="4 5">DSM 21823</strain>
    </source>
</reference>
<dbReference type="InterPro" id="IPR001303">
    <property type="entry name" value="Aldolase_II/adducin_N"/>
</dbReference>
<evidence type="ECO:0000256" key="1">
    <source>
        <dbReference type="ARBA" id="ARBA00022723"/>
    </source>
</evidence>
<dbReference type="GO" id="GO:0005829">
    <property type="term" value="C:cytosol"/>
    <property type="evidence" value="ECO:0007669"/>
    <property type="project" value="TreeGrafter"/>
</dbReference>
<evidence type="ECO:0000313" key="5">
    <source>
        <dbReference type="Proteomes" id="UP000244224"/>
    </source>
</evidence>
<dbReference type="Pfam" id="PF00596">
    <property type="entry name" value="Aldolase_II"/>
    <property type="match status" value="1"/>
</dbReference>
<dbReference type="EMBL" id="QBKP01000006">
    <property type="protein sequence ID" value="PTX49934.1"/>
    <property type="molecule type" value="Genomic_DNA"/>
</dbReference>
<dbReference type="PANTHER" id="PTHR22789:SF0">
    <property type="entry name" value="3-OXO-TETRONATE 4-PHOSPHATE DECARBOXYLASE-RELATED"/>
    <property type="match status" value="1"/>
</dbReference>
<keyword evidence="2" id="KW-0456">Lyase</keyword>
<dbReference type="RefSeq" id="WP_268245848.1">
    <property type="nucleotide sequence ID" value="NZ_VLLH01000004.1"/>
</dbReference>
<proteinExistence type="predicted"/>
<keyword evidence="1" id="KW-0479">Metal-binding</keyword>
<evidence type="ECO:0000256" key="2">
    <source>
        <dbReference type="ARBA" id="ARBA00023239"/>
    </source>
</evidence>
<name>A0A2T6B1I8_9RHOB</name>
<organism evidence="4 5">
    <name type="scientific">Gemmobacter caeni</name>
    <dbReference type="NCBI Taxonomy" id="589035"/>
    <lineage>
        <taxon>Bacteria</taxon>
        <taxon>Pseudomonadati</taxon>
        <taxon>Pseudomonadota</taxon>
        <taxon>Alphaproteobacteria</taxon>
        <taxon>Rhodobacterales</taxon>
        <taxon>Paracoccaceae</taxon>
        <taxon>Gemmobacter</taxon>
    </lineage>
</organism>
<dbReference type="GO" id="GO:0046872">
    <property type="term" value="F:metal ion binding"/>
    <property type="evidence" value="ECO:0007669"/>
    <property type="project" value="UniProtKB-KW"/>
</dbReference>
<protein>
    <submittedName>
        <fullName evidence="4">HCOMODA/2-hydroxy-3-carboxy-muconic semialdehyde decarboxylase</fullName>
    </submittedName>
</protein>
<evidence type="ECO:0000313" key="4">
    <source>
        <dbReference type="EMBL" id="PTX49934.1"/>
    </source>
</evidence>